<proteinExistence type="predicted"/>
<evidence type="ECO:0000256" key="1">
    <source>
        <dbReference type="ARBA" id="ARBA00004141"/>
    </source>
</evidence>
<protein>
    <submittedName>
        <fullName evidence="6">MFS transporter</fullName>
    </submittedName>
</protein>
<sequence>MAHDAVRRGAVRAAWLAFGWFWGTWSALIPAVKRATGVDDETLGLLLLAVPLAAMPAMIVSGRAYDRRGGSVLIGGFLTMGALAPVLGATSDGLVLAGCLAVLGAASGMVDVALNSATVATPSRPGRDFVQSAQAMFPVAGVAASAVVAAARELGVPAWAMLGSATLFLGAAAVWLGVSGIAAAPARKAVDGEAPALTGTTLVLLGATLAAALLVENAIQQWSSNRLEFELGAAPGVASLAPGVFALCMFGARLHAQRRARITALVPTLRTAAIVSGCGLVIAAWAPSPLLALAGFALAGLGLAPAAPALFASAGRSVPEELRGRAISLVSTIGYSGYFIGPVAVGLVSSGGGLSAGFTVVAVIAMSLAVPTQWLRDRVARTAP</sequence>
<feature type="transmembrane region" description="Helical" evidence="5">
    <location>
        <begin position="135"/>
        <end position="152"/>
    </location>
</feature>
<dbReference type="OrthoDB" id="3831523at2"/>
<feature type="transmembrane region" description="Helical" evidence="5">
    <location>
        <begin position="12"/>
        <end position="31"/>
    </location>
</feature>
<keyword evidence="3 5" id="KW-1133">Transmembrane helix</keyword>
<dbReference type="PANTHER" id="PTHR23514">
    <property type="entry name" value="BYPASS OF STOP CODON PROTEIN 6"/>
    <property type="match status" value="1"/>
</dbReference>
<dbReference type="Pfam" id="PF07690">
    <property type="entry name" value="MFS_1"/>
    <property type="match status" value="1"/>
</dbReference>
<dbReference type="PANTHER" id="PTHR23514:SF13">
    <property type="entry name" value="INNER MEMBRANE PROTEIN YBJJ"/>
    <property type="match status" value="1"/>
</dbReference>
<feature type="transmembrane region" description="Helical" evidence="5">
    <location>
        <begin position="264"/>
        <end position="286"/>
    </location>
</feature>
<dbReference type="GO" id="GO:0016020">
    <property type="term" value="C:membrane"/>
    <property type="evidence" value="ECO:0007669"/>
    <property type="project" value="UniProtKB-SubCell"/>
</dbReference>
<dbReference type="RefSeq" id="WP_126388010.1">
    <property type="nucleotide sequence ID" value="NZ_CP034539.1"/>
</dbReference>
<feature type="transmembrane region" description="Helical" evidence="5">
    <location>
        <begin position="231"/>
        <end position="252"/>
    </location>
</feature>
<dbReference type="AlphaFoldDB" id="A0A3S9LZP3"/>
<evidence type="ECO:0000256" key="2">
    <source>
        <dbReference type="ARBA" id="ARBA00022692"/>
    </source>
</evidence>
<evidence type="ECO:0000256" key="3">
    <source>
        <dbReference type="ARBA" id="ARBA00022989"/>
    </source>
</evidence>
<comment type="subcellular location">
    <subcellularLocation>
        <location evidence="1">Membrane</location>
        <topology evidence="1">Multi-pass membrane protein</topology>
    </subcellularLocation>
</comment>
<evidence type="ECO:0000313" key="6">
    <source>
        <dbReference type="EMBL" id="AZQ32379.1"/>
    </source>
</evidence>
<feature type="transmembrane region" description="Helical" evidence="5">
    <location>
        <begin position="196"/>
        <end position="219"/>
    </location>
</feature>
<dbReference type="Gene3D" id="1.20.1250.20">
    <property type="entry name" value="MFS general substrate transporter like domains"/>
    <property type="match status" value="2"/>
</dbReference>
<dbReference type="InterPro" id="IPR011701">
    <property type="entry name" value="MFS"/>
</dbReference>
<feature type="transmembrane region" description="Helical" evidence="5">
    <location>
        <begin position="158"/>
        <end position="184"/>
    </location>
</feature>
<dbReference type="InterPro" id="IPR036259">
    <property type="entry name" value="MFS_trans_sf"/>
</dbReference>
<dbReference type="GO" id="GO:0022857">
    <property type="term" value="F:transmembrane transporter activity"/>
    <property type="evidence" value="ECO:0007669"/>
    <property type="project" value="InterPro"/>
</dbReference>
<evidence type="ECO:0000313" key="7">
    <source>
        <dbReference type="Proteomes" id="UP000280298"/>
    </source>
</evidence>
<organism evidence="6 7">
    <name type="scientific">Streptomyces cyaneochromogenes</name>
    <dbReference type="NCBI Taxonomy" id="2496836"/>
    <lineage>
        <taxon>Bacteria</taxon>
        <taxon>Bacillati</taxon>
        <taxon>Actinomycetota</taxon>
        <taxon>Actinomycetes</taxon>
        <taxon>Kitasatosporales</taxon>
        <taxon>Streptomycetaceae</taxon>
        <taxon>Streptomyces</taxon>
    </lineage>
</organism>
<evidence type="ECO:0000256" key="5">
    <source>
        <dbReference type="SAM" id="Phobius"/>
    </source>
</evidence>
<feature type="transmembrane region" description="Helical" evidence="5">
    <location>
        <begin position="326"/>
        <end position="348"/>
    </location>
</feature>
<feature type="transmembrane region" description="Helical" evidence="5">
    <location>
        <begin position="94"/>
        <end position="114"/>
    </location>
</feature>
<keyword evidence="4 5" id="KW-0472">Membrane</keyword>
<accession>A0A3S9LZP3</accession>
<dbReference type="KEGG" id="scya:EJ357_02045"/>
<evidence type="ECO:0000256" key="4">
    <source>
        <dbReference type="ARBA" id="ARBA00023136"/>
    </source>
</evidence>
<gene>
    <name evidence="6" type="ORF">EJ357_02045</name>
</gene>
<name>A0A3S9LZP3_9ACTN</name>
<keyword evidence="7" id="KW-1185">Reference proteome</keyword>
<dbReference type="Proteomes" id="UP000280298">
    <property type="component" value="Chromosome"/>
</dbReference>
<feature type="transmembrane region" description="Helical" evidence="5">
    <location>
        <begin position="292"/>
        <end position="314"/>
    </location>
</feature>
<feature type="transmembrane region" description="Helical" evidence="5">
    <location>
        <begin position="43"/>
        <end position="60"/>
    </location>
</feature>
<feature type="transmembrane region" description="Helical" evidence="5">
    <location>
        <begin position="354"/>
        <end position="375"/>
    </location>
</feature>
<feature type="transmembrane region" description="Helical" evidence="5">
    <location>
        <begin position="72"/>
        <end position="88"/>
    </location>
</feature>
<dbReference type="InterPro" id="IPR051788">
    <property type="entry name" value="MFS_Transporter"/>
</dbReference>
<dbReference type="SUPFAM" id="SSF103473">
    <property type="entry name" value="MFS general substrate transporter"/>
    <property type="match status" value="1"/>
</dbReference>
<keyword evidence="2 5" id="KW-0812">Transmembrane</keyword>
<dbReference type="EMBL" id="CP034539">
    <property type="protein sequence ID" value="AZQ32379.1"/>
    <property type="molecule type" value="Genomic_DNA"/>
</dbReference>
<reference evidence="6 7" key="1">
    <citation type="journal article" date="2019" name="Int. J. Syst. Evol. Microbiol.">
        <title>Streptomyces cyaneochromogenes sp. nov., a blue pigment-producing actinomycete from manganese-contaminated soil.</title>
        <authorList>
            <person name="Tang X."/>
            <person name="Zhao J."/>
            <person name="Li K."/>
            <person name="Chen Z."/>
            <person name="Sun Y."/>
            <person name="Gao J."/>
        </authorList>
    </citation>
    <scope>NUCLEOTIDE SEQUENCE [LARGE SCALE GENOMIC DNA]</scope>
    <source>
        <strain evidence="6 7">MK-45</strain>
    </source>
</reference>